<dbReference type="Pfam" id="PF00528">
    <property type="entry name" value="BPD_transp_1"/>
    <property type="match status" value="1"/>
</dbReference>
<dbReference type="Gene3D" id="1.10.3720.10">
    <property type="entry name" value="MetI-like"/>
    <property type="match status" value="1"/>
</dbReference>
<dbReference type="RefSeq" id="WP_122918160.1">
    <property type="nucleotide sequence ID" value="NZ_RHHQ01000008.1"/>
</dbReference>
<evidence type="ECO:0000313" key="10">
    <source>
        <dbReference type="Proteomes" id="UP000271031"/>
    </source>
</evidence>
<name>A0A3M8DSF9_9BACL</name>
<dbReference type="OrthoDB" id="24153at2"/>
<feature type="transmembrane region" description="Helical" evidence="7">
    <location>
        <begin position="135"/>
        <end position="156"/>
    </location>
</feature>
<dbReference type="EMBL" id="RHHQ01000008">
    <property type="protein sequence ID" value="RNB89907.1"/>
    <property type="molecule type" value="Genomic_DNA"/>
</dbReference>
<gene>
    <name evidence="9" type="ORF">EDM56_12170</name>
</gene>
<dbReference type="PROSITE" id="PS50928">
    <property type="entry name" value="ABC_TM1"/>
    <property type="match status" value="1"/>
</dbReference>
<dbReference type="PANTHER" id="PTHR43163:SF6">
    <property type="entry name" value="DIPEPTIDE TRANSPORT SYSTEM PERMEASE PROTEIN DPPB-RELATED"/>
    <property type="match status" value="1"/>
</dbReference>
<dbReference type="GO" id="GO:0071916">
    <property type="term" value="F:dipeptide transmembrane transporter activity"/>
    <property type="evidence" value="ECO:0007669"/>
    <property type="project" value="TreeGrafter"/>
</dbReference>
<reference evidence="9 10" key="1">
    <citation type="submission" date="2018-10" db="EMBL/GenBank/DDBJ databases">
        <title>Phylogenomics of Brevibacillus.</title>
        <authorList>
            <person name="Dunlap C."/>
        </authorList>
    </citation>
    <scope>NUCLEOTIDE SEQUENCE [LARGE SCALE GENOMIC DNA]</scope>
    <source>
        <strain evidence="9 10">JCM 15716</strain>
    </source>
</reference>
<dbReference type="Pfam" id="PF19300">
    <property type="entry name" value="BPD_transp_1_N"/>
    <property type="match status" value="1"/>
</dbReference>
<organism evidence="9 10">
    <name type="scientific">Brevibacillus fluminis</name>
    <dbReference type="NCBI Taxonomy" id="511487"/>
    <lineage>
        <taxon>Bacteria</taxon>
        <taxon>Bacillati</taxon>
        <taxon>Bacillota</taxon>
        <taxon>Bacilli</taxon>
        <taxon>Bacillales</taxon>
        <taxon>Paenibacillaceae</taxon>
        <taxon>Brevibacillus</taxon>
    </lineage>
</organism>
<evidence type="ECO:0000256" key="5">
    <source>
        <dbReference type="ARBA" id="ARBA00022989"/>
    </source>
</evidence>
<proteinExistence type="inferred from homology"/>
<evidence type="ECO:0000256" key="4">
    <source>
        <dbReference type="ARBA" id="ARBA00022692"/>
    </source>
</evidence>
<dbReference type="InterPro" id="IPR000515">
    <property type="entry name" value="MetI-like"/>
</dbReference>
<protein>
    <submittedName>
        <fullName evidence="9">ABC transporter permease</fullName>
    </submittedName>
</protein>
<dbReference type="GO" id="GO:0005886">
    <property type="term" value="C:plasma membrane"/>
    <property type="evidence" value="ECO:0007669"/>
    <property type="project" value="UniProtKB-SubCell"/>
</dbReference>
<comment type="similarity">
    <text evidence="7">Belongs to the binding-protein-dependent transport system permease family.</text>
</comment>
<keyword evidence="2 7" id="KW-0813">Transport</keyword>
<sequence length="312" mass="34406">MFNYVVRRLLLLIPIMFFVSVLIFGISRMAPGDPVLIMVGGHQTTPEVLENIRVKYHLNEPIWTQYGYWLKDALGGNLGESFKMKQSVTGMIKERLPLTLQLVVMSTIMTLILAIPLGIMSAIKKQTWVDYTASLFALAGVSSPVFFTGVLMVLLFSFKLNWLPAFGAGTGFADNLVHLLLPSFALAVNMIALSSRITRTGMIDVLNTNYMQTAIAKGLPRHIIILKHGLRNALIPLLTVTGLQVGFLMVGTVLVEYTFGLGGLGSLIINGVQTSDYPVVQGTTLFMVIVFLVLNLLVDVLYAVIDPRIRYQ</sequence>
<evidence type="ECO:0000256" key="1">
    <source>
        <dbReference type="ARBA" id="ARBA00004651"/>
    </source>
</evidence>
<dbReference type="SUPFAM" id="SSF161098">
    <property type="entry name" value="MetI-like"/>
    <property type="match status" value="1"/>
</dbReference>
<dbReference type="PANTHER" id="PTHR43163">
    <property type="entry name" value="DIPEPTIDE TRANSPORT SYSTEM PERMEASE PROTEIN DPPB-RELATED"/>
    <property type="match status" value="1"/>
</dbReference>
<feature type="domain" description="ABC transmembrane type-1" evidence="8">
    <location>
        <begin position="96"/>
        <end position="298"/>
    </location>
</feature>
<comment type="subcellular location">
    <subcellularLocation>
        <location evidence="1 7">Cell membrane</location>
        <topology evidence="1 7">Multi-pass membrane protein</topology>
    </subcellularLocation>
</comment>
<feature type="transmembrane region" description="Helical" evidence="7">
    <location>
        <begin position="233"/>
        <end position="255"/>
    </location>
</feature>
<evidence type="ECO:0000256" key="7">
    <source>
        <dbReference type="RuleBase" id="RU363032"/>
    </source>
</evidence>
<dbReference type="AlphaFoldDB" id="A0A3M8DSF9"/>
<evidence type="ECO:0000256" key="2">
    <source>
        <dbReference type="ARBA" id="ARBA00022448"/>
    </source>
</evidence>
<feature type="transmembrane region" description="Helical" evidence="7">
    <location>
        <begin position="176"/>
        <end position="193"/>
    </location>
</feature>
<evidence type="ECO:0000313" key="9">
    <source>
        <dbReference type="EMBL" id="RNB89907.1"/>
    </source>
</evidence>
<feature type="transmembrane region" description="Helical" evidence="7">
    <location>
        <begin position="100"/>
        <end position="123"/>
    </location>
</feature>
<evidence type="ECO:0000256" key="6">
    <source>
        <dbReference type="ARBA" id="ARBA00023136"/>
    </source>
</evidence>
<evidence type="ECO:0000256" key="3">
    <source>
        <dbReference type="ARBA" id="ARBA00022475"/>
    </source>
</evidence>
<comment type="caution">
    <text evidence="9">The sequence shown here is derived from an EMBL/GenBank/DDBJ whole genome shotgun (WGS) entry which is preliminary data.</text>
</comment>
<feature type="transmembrane region" description="Helical" evidence="7">
    <location>
        <begin position="285"/>
        <end position="305"/>
    </location>
</feature>
<dbReference type="Proteomes" id="UP000271031">
    <property type="component" value="Unassembled WGS sequence"/>
</dbReference>
<dbReference type="CDD" id="cd06261">
    <property type="entry name" value="TM_PBP2"/>
    <property type="match status" value="1"/>
</dbReference>
<keyword evidence="3" id="KW-1003">Cell membrane</keyword>
<keyword evidence="4 7" id="KW-0812">Transmembrane</keyword>
<keyword evidence="5 7" id="KW-1133">Transmembrane helix</keyword>
<dbReference type="InterPro" id="IPR035906">
    <property type="entry name" value="MetI-like_sf"/>
</dbReference>
<keyword evidence="10" id="KW-1185">Reference proteome</keyword>
<feature type="transmembrane region" description="Helical" evidence="7">
    <location>
        <begin position="9"/>
        <end position="30"/>
    </location>
</feature>
<dbReference type="InterPro" id="IPR045621">
    <property type="entry name" value="BPD_transp_1_N"/>
</dbReference>
<evidence type="ECO:0000259" key="8">
    <source>
        <dbReference type="PROSITE" id="PS50928"/>
    </source>
</evidence>
<accession>A0A3M8DSF9</accession>
<keyword evidence="6 7" id="KW-0472">Membrane</keyword>